<comment type="caution">
    <text evidence="1">The sequence shown here is derived from an EMBL/GenBank/DDBJ whole genome shotgun (WGS) entry which is preliminary data.</text>
</comment>
<dbReference type="OrthoDB" id="4793208at2"/>
<reference evidence="1 2" key="1">
    <citation type="submission" date="2016-12" db="EMBL/GenBank/DDBJ databases">
        <title>Draft genome of Tersicoccus phoenicis 1P05MA.</title>
        <authorList>
            <person name="Nakajima Y."/>
            <person name="Yoshizawa S."/>
            <person name="Nakamura K."/>
            <person name="Ogura Y."/>
            <person name="Hayashi T."/>
            <person name="Kogure K."/>
        </authorList>
    </citation>
    <scope>NUCLEOTIDE SEQUENCE [LARGE SCALE GENOMIC DNA]</scope>
    <source>
        <strain evidence="1 2">1p05MA</strain>
    </source>
</reference>
<dbReference type="RefSeq" id="WP_076705600.1">
    <property type="nucleotide sequence ID" value="NZ_MRDE01000080.1"/>
</dbReference>
<proteinExistence type="predicted"/>
<organism evidence="1 2">
    <name type="scientific">Tersicoccus phoenicis</name>
    <dbReference type="NCBI Taxonomy" id="554083"/>
    <lineage>
        <taxon>Bacteria</taxon>
        <taxon>Bacillati</taxon>
        <taxon>Actinomycetota</taxon>
        <taxon>Actinomycetes</taxon>
        <taxon>Micrococcales</taxon>
        <taxon>Micrococcaceae</taxon>
        <taxon>Tersicoccus</taxon>
    </lineage>
</organism>
<name>A0A1R1L6J5_9MICC</name>
<evidence type="ECO:0000313" key="2">
    <source>
        <dbReference type="Proteomes" id="UP000187085"/>
    </source>
</evidence>
<accession>A0A1R1L6J5</accession>
<sequence length="262" mass="28258">MVEARTVRLDSSSAVDDLGLIGLRDLAGMQAGTGYRVVGGHMIRLLHGLYPTRTPARGTADIDAAIPRGLEAVGESLHEGLTTGGYLPVQGNRYERAHGRGTIVIELLTASTTGRIASTSIAGRQVDAVPGLELALATDPILIRVDGRLRTGEEIEFEVPVPSVECALVLKAHAWRSRLSPKDVEDINTLLEIADDHRPALEPWGLTNPALADYSPYRRARAHLTELAQRLRRGGMTGLPSHLHPPRMAALIARHVSKPGRL</sequence>
<dbReference type="AlphaFoldDB" id="A0A1R1L6J5"/>
<protein>
    <submittedName>
        <fullName evidence="1">Uncharacterized protein</fullName>
    </submittedName>
</protein>
<evidence type="ECO:0000313" key="1">
    <source>
        <dbReference type="EMBL" id="OMH23158.1"/>
    </source>
</evidence>
<gene>
    <name evidence="1" type="ORF">BKD30_14075</name>
</gene>
<dbReference type="Proteomes" id="UP000187085">
    <property type="component" value="Unassembled WGS sequence"/>
</dbReference>
<dbReference type="EMBL" id="MRDE01000080">
    <property type="protein sequence ID" value="OMH23158.1"/>
    <property type="molecule type" value="Genomic_DNA"/>
</dbReference>
<keyword evidence="2" id="KW-1185">Reference proteome</keyword>
<dbReference type="STRING" id="554083.BKD30_14075"/>